<sequence>MSLVEIKVPDISDLKGVSIIEVSVQPGDTLAKGQSLLTIESDKASVELPSDYDGTVKEVRVKAGDNISPGTVIAIMEVKDQGKRFYDEDRIVRSLSMTNLDTTNIKCDVLVLGAGPGGYSAAFRSADLGLRTVLVERFSALGGVCLNVGCIPSKALLHIAAVVESASALATHGIVLGRPQIDLLKLCEFKVNVVRKLTTGLARMVKTRNVQVITGIGTFVEPYKLQVRTESGKQIVHFKKAIIAAGSRSIKLPFLPEDTRIIDSTGALELPQIAKRMLVIGGGIIGLEMATVYSTLGTSIDIVEMCNSLIQGADQDLVKVWEKFNEKRFANVMLKTRVTTAEAKPDGIYVSFEGKNAPRDPQCYDLVLVAVGRSPNGNRIGAERAGVLITECGFINVDKQMRTNMPDIYAIGDIVGQPMLAHKAVHEGHVAAQAASGEISYFDAIQIPSVAYIDPEIAWTGKTELQLKAEGVQYGKAMFPWTASGRAIANGRDEGFTKLLFDEKTHRVIGGSIVGINAGDLISEICLAIEMGADATDVGRTIHPHPTLGELVGMAAELYEGNCTDLPPQYKK</sequence>
<evidence type="ECO:0000256" key="10">
    <source>
        <dbReference type="ARBA" id="ARBA00049187"/>
    </source>
</evidence>
<dbReference type="InterPro" id="IPR004099">
    <property type="entry name" value="Pyr_nucl-diS_OxRdtase_dimer"/>
</dbReference>
<accession>A0A916JUF2</accession>
<evidence type="ECO:0000256" key="5">
    <source>
        <dbReference type="ARBA" id="ARBA00022630"/>
    </source>
</evidence>
<protein>
    <recommendedName>
        <fullName evidence="4 11">Dihydrolipoyl dehydrogenase</fullName>
        <ecNumber evidence="3 11">1.8.1.4</ecNumber>
    </recommendedName>
</protein>
<name>A0A916JUF2_9BURK</name>
<keyword evidence="7 11" id="KW-0560">Oxidoreductase</keyword>
<evidence type="ECO:0000313" key="13">
    <source>
        <dbReference type="EMBL" id="CAG7601514.1"/>
    </source>
</evidence>
<dbReference type="PROSITE" id="PS00076">
    <property type="entry name" value="PYRIDINE_REDOX_1"/>
    <property type="match status" value="1"/>
</dbReference>
<evidence type="ECO:0000313" key="14">
    <source>
        <dbReference type="Proteomes" id="UP000693996"/>
    </source>
</evidence>
<dbReference type="EMBL" id="OU343031">
    <property type="protein sequence ID" value="CAG7601514.1"/>
    <property type="molecule type" value="Genomic_DNA"/>
</dbReference>
<keyword evidence="6 11" id="KW-0274">FAD</keyword>
<comment type="miscellaneous">
    <text evidence="11">The active site is a redox-active disulfide bond.</text>
</comment>
<dbReference type="AlphaFoldDB" id="A0A916JUF2"/>
<comment type="cofactor">
    <cofactor evidence="11">
        <name>FAD</name>
        <dbReference type="ChEBI" id="CHEBI:57692"/>
    </cofactor>
    <text evidence="11">Binds 1 FAD per subunit.</text>
</comment>
<evidence type="ECO:0000256" key="3">
    <source>
        <dbReference type="ARBA" id="ARBA00012608"/>
    </source>
</evidence>
<feature type="domain" description="Lipoyl-binding" evidence="12">
    <location>
        <begin position="3"/>
        <end position="77"/>
    </location>
</feature>
<comment type="catalytic activity">
    <reaction evidence="10 11">
        <text>N(6)-[(R)-dihydrolipoyl]-L-lysyl-[protein] + NAD(+) = N(6)-[(R)-lipoyl]-L-lysyl-[protein] + NADH + H(+)</text>
        <dbReference type="Rhea" id="RHEA:15045"/>
        <dbReference type="Rhea" id="RHEA-COMP:10474"/>
        <dbReference type="Rhea" id="RHEA-COMP:10475"/>
        <dbReference type="ChEBI" id="CHEBI:15378"/>
        <dbReference type="ChEBI" id="CHEBI:57540"/>
        <dbReference type="ChEBI" id="CHEBI:57945"/>
        <dbReference type="ChEBI" id="CHEBI:83099"/>
        <dbReference type="ChEBI" id="CHEBI:83100"/>
        <dbReference type="EC" id="1.8.1.4"/>
    </reaction>
</comment>
<dbReference type="InterPro" id="IPR023753">
    <property type="entry name" value="FAD/NAD-binding_dom"/>
</dbReference>
<evidence type="ECO:0000256" key="7">
    <source>
        <dbReference type="ARBA" id="ARBA00023002"/>
    </source>
</evidence>
<keyword evidence="5 11" id="KW-0285">Flavoprotein</keyword>
<dbReference type="InterPro" id="IPR006258">
    <property type="entry name" value="Lipoamide_DH"/>
</dbReference>
<dbReference type="PANTHER" id="PTHR22912:SF160">
    <property type="entry name" value="DIHYDROLIPOYL DEHYDROGENASE"/>
    <property type="match status" value="1"/>
</dbReference>
<evidence type="ECO:0000256" key="1">
    <source>
        <dbReference type="ARBA" id="ARBA00001938"/>
    </source>
</evidence>
<evidence type="ECO:0000256" key="4">
    <source>
        <dbReference type="ARBA" id="ARBA00016961"/>
    </source>
</evidence>
<keyword evidence="9 11" id="KW-0676">Redox-active center</keyword>
<evidence type="ECO:0000256" key="11">
    <source>
        <dbReference type="RuleBase" id="RU003692"/>
    </source>
</evidence>
<dbReference type="Pfam" id="PF07992">
    <property type="entry name" value="Pyr_redox_2"/>
    <property type="match status" value="1"/>
</dbReference>
<dbReference type="InterPro" id="IPR000089">
    <property type="entry name" value="Biotin_lipoyl"/>
</dbReference>
<dbReference type="PROSITE" id="PS50968">
    <property type="entry name" value="BIOTINYL_LIPOYL"/>
    <property type="match status" value="1"/>
</dbReference>
<dbReference type="NCBIfam" id="TIGR01350">
    <property type="entry name" value="lipoamide_DH"/>
    <property type="match status" value="1"/>
</dbReference>
<dbReference type="Pfam" id="PF02852">
    <property type="entry name" value="Pyr_redox_dim"/>
    <property type="match status" value="1"/>
</dbReference>
<reference evidence="13" key="1">
    <citation type="submission" date="2021-06" db="EMBL/GenBank/DDBJ databases">
        <authorList>
            <person name="Szabo G."/>
        </authorList>
    </citation>
    <scope>NUCLEOTIDE SEQUENCE</scope>
    <source>
        <strain evidence="13">MYVALT</strain>
    </source>
</reference>
<dbReference type="PIRSF" id="PIRSF000350">
    <property type="entry name" value="Mercury_reductase_MerA"/>
    <property type="match status" value="1"/>
</dbReference>
<dbReference type="Pfam" id="PF00364">
    <property type="entry name" value="Biotin_lipoyl"/>
    <property type="match status" value="1"/>
</dbReference>
<comment type="cofactor">
    <cofactor evidence="1">
        <name>(R)-lipoate</name>
        <dbReference type="ChEBI" id="CHEBI:83088"/>
    </cofactor>
</comment>
<dbReference type="InterPro" id="IPR012999">
    <property type="entry name" value="Pyr_OxRdtase_I_AS"/>
</dbReference>
<dbReference type="GO" id="GO:0006103">
    <property type="term" value="P:2-oxoglutarate metabolic process"/>
    <property type="evidence" value="ECO:0007669"/>
    <property type="project" value="TreeGrafter"/>
</dbReference>
<evidence type="ECO:0000256" key="6">
    <source>
        <dbReference type="ARBA" id="ARBA00022827"/>
    </source>
</evidence>
<evidence type="ECO:0000259" key="12">
    <source>
        <dbReference type="PROSITE" id="PS50968"/>
    </source>
</evidence>
<dbReference type="EC" id="1.8.1.4" evidence="3 11"/>
<evidence type="ECO:0000256" key="9">
    <source>
        <dbReference type="ARBA" id="ARBA00023284"/>
    </source>
</evidence>
<dbReference type="RefSeq" id="WP_216796923.1">
    <property type="nucleotide sequence ID" value="NZ_OU343031.1"/>
</dbReference>
<comment type="similarity">
    <text evidence="2 11">Belongs to the class-I pyridine nucleotide-disulfide oxidoreductase family.</text>
</comment>
<dbReference type="GO" id="GO:0004148">
    <property type="term" value="F:dihydrolipoyl dehydrogenase (NADH) activity"/>
    <property type="evidence" value="ECO:0007669"/>
    <property type="project" value="UniProtKB-EC"/>
</dbReference>
<evidence type="ECO:0000256" key="8">
    <source>
        <dbReference type="ARBA" id="ARBA00023157"/>
    </source>
</evidence>
<evidence type="ECO:0000256" key="2">
    <source>
        <dbReference type="ARBA" id="ARBA00007532"/>
    </source>
</evidence>
<dbReference type="FunFam" id="3.30.390.30:FF:000001">
    <property type="entry name" value="Dihydrolipoyl dehydrogenase"/>
    <property type="match status" value="1"/>
</dbReference>
<dbReference type="CDD" id="cd06849">
    <property type="entry name" value="lipoyl_domain"/>
    <property type="match status" value="1"/>
</dbReference>
<proteinExistence type="inferred from homology"/>
<dbReference type="PANTHER" id="PTHR22912">
    <property type="entry name" value="DISULFIDE OXIDOREDUCTASE"/>
    <property type="match status" value="1"/>
</dbReference>
<dbReference type="InterPro" id="IPR003016">
    <property type="entry name" value="2-oxoA_DH_lipoyl-BS"/>
</dbReference>
<dbReference type="GO" id="GO:0050660">
    <property type="term" value="F:flavin adenine dinucleotide binding"/>
    <property type="evidence" value="ECO:0007669"/>
    <property type="project" value="InterPro"/>
</dbReference>
<keyword evidence="14" id="KW-1185">Reference proteome</keyword>
<dbReference type="InterPro" id="IPR050151">
    <property type="entry name" value="Class-I_Pyr_Nuc-Dis_Oxidored"/>
</dbReference>
<dbReference type="Proteomes" id="UP000693996">
    <property type="component" value="Chromosome"/>
</dbReference>
<dbReference type="KEGG" id="vtr:MYVALT_F_02300"/>
<dbReference type="InterPro" id="IPR001100">
    <property type="entry name" value="Pyr_nuc-diS_OxRdtase"/>
</dbReference>
<keyword evidence="8" id="KW-1015">Disulfide bond</keyword>
<dbReference type="PROSITE" id="PS00189">
    <property type="entry name" value="LIPOYL"/>
    <property type="match status" value="1"/>
</dbReference>
<gene>
    <name evidence="13" type="primary">lpd</name>
    <name evidence="13" type="ORF">MYVALT_F_02300</name>
</gene>
<keyword evidence="11" id="KW-0520">NAD</keyword>
<organism evidence="13 14">
    <name type="scientific">Candidatus Vallotiella hemipterorum</name>
    <dbReference type="NCBI Taxonomy" id="1177213"/>
    <lineage>
        <taxon>Bacteria</taxon>
        <taxon>Pseudomonadati</taxon>
        <taxon>Pseudomonadota</taxon>
        <taxon>Betaproteobacteria</taxon>
        <taxon>Burkholderiales</taxon>
        <taxon>Burkholderiaceae</taxon>
        <taxon>Candidatus Vallotiella</taxon>
    </lineage>
</organism>